<comment type="caution">
    <text evidence="3">The sequence shown here is derived from an EMBL/GenBank/DDBJ whole genome shotgun (WGS) entry which is preliminary data.</text>
</comment>
<dbReference type="Gene3D" id="3.40.50.12780">
    <property type="entry name" value="N-terminal domain of ligase-like"/>
    <property type="match status" value="1"/>
</dbReference>
<proteinExistence type="predicted"/>
<dbReference type="Pfam" id="PF00501">
    <property type="entry name" value="AMP-binding"/>
    <property type="match status" value="1"/>
</dbReference>
<feature type="domain" description="AMP-dependent synthetase/ligase" evidence="1">
    <location>
        <begin position="22"/>
        <end position="376"/>
    </location>
</feature>
<dbReference type="PROSITE" id="PS00455">
    <property type="entry name" value="AMP_BINDING"/>
    <property type="match status" value="1"/>
</dbReference>
<feature type="domain" description="AMP-binding enzyme C-terminal" evidence="2">
    <location>
        <begin position="432"/>
        <end position="506"/>
    </location>
</feature>
<dbReference type="Gene3D" id="3.30.300.30">
    <property type="match status" value="1"/>
</dbReference>
<dbReference type="InterPro" id="IPR045851">
    <property type="entry name" value="AMP-bd_C_sf"/>
</dbReference>
<protein>
    <submittedName>
        <fullName evidence="3">AMP-binding protein</fullName>
    </submittedName>
</protein>
<sequence>MISIDPPIAENPPTETVVSRIRSNAKTHPDKLALVCGTQRVTWGAFDERMNKVANLLLQRGLNKGGNVAILSPNSIPYAELFTGILRAGGCVTPLSSMASPDALKKMLTDCGAKAIFVAAQYLDLINGFITDLTIQRFAIDFDNPDFEDFESAMAAAASTDPMIPIDMSDAFNLIYSSGTTGTPKGILHNHWMRAAQMDRVSPNGYDDNARTLISTPLYSNTTIVAFIPTLFGGSTVHLMPKFDAREYLQIVEREQITHTMLVPVQYKRIMDVPDFDSFDLSSMRIKFSTSAPLRADVKQDVLARFPGKLIEYYGLTEGGGVTVLVADEHPTKLHTVGQLAPGNDIRLIDPEGNEVPQGEVGEICGRGPTMMAGYFGRDDLTAEYIWRDAGGKVYFRSGDMGSFDEDGFLVLSDRKKDMIISGGLNIYANDLELVLLDDPDVTDAAVIGIPSETWGETPLGLVVRRDGATRTAEQIKDRANAKLGKSQRLSSVEIRDVLPRSTIGKILKKDLRAPYWEKQKEKS</sequence>
<dbReference type="InterPro" id="IPR042099">
    <property type="entry name" value="ANL_N_sf"/>
</dbReference>
<evidence type="ECO:0000259" key="2">
    <source>
        <dbReference type="Pfam" id="PF13193"/>
    </source>
</evidence>
<dbReference type="InterPro" id="IPR000873">
    <property type="entry name" value="AMP-dep_synth/lig_dom"/>
</dbReference>
<reference evidence="3 4" key="1">
    <citation type="submission" date="2020-01" db="EMBL/GenBank/DDBJ databases">
        <title>Sulfitobacter sediminilitoris sp. nov., isolated from a tidal flat.</title>
        <authorList>
            <person name="Park S."/>
            <person name="Yoon J.-H."/>
        </authorList>
    </citation>
    <scope>NUCLEOTIDE SEQUENCE [LARGE SCALE GENOMIC DNA]</scope>
    <source>
        <strain evidence="3 4">JBTF-M27</strain>
    </source>
</reference>
<evidence type="ECO:0000313" key="3">
    <source>
        <dbReference type="EMBL" id="NEK23353.1"/>
    </source>
</evidence>
<keyword evidence="4" id="KW-1185">Reference proteome</keyword>
<accession>A0A6P0CFU0</accession>
<dbReference type="Pfam" id="PF13193">
    <property type="entry name" value="AMP-binding_C"/>
    <property type="match status" value="1"/>
</dbReference>
<dbReference type="PANTHER" id="PTHR24096:SF267">
    <property type="entry name" value="MALONATE--COA LIGASE ACSF3, MITOCHONDRIAL"/>
    <property type="match status" value="1"/>
</dbReference>
<dbReference type="PANTHER" id="PTHR24096">
    <property type="entry name" value="LONG-CHAIN-FATTY-ACID--COA LIGASE"/>
    <property type="match status" value="1"/>
</dbReference>
<dbReference type="InterPro" id="IPR020845">
    <property type="entry name" value="AMP-binding_CS"/>
</dbReference>
<dbReference type="AlphaFoldDB" id="A0A6P0CFU0"/>
<dbReference type="SUPFAM" id="SSF56801">
    <property type="entry name" value="Acetyl-CoA synthetase-like"/>
    <property type="match status" value="1"/>
</dbReference>
<organism evidence="3 4">
    <name type="scientific">Sulfitobacter sediminilitoris</name>
    <dbReference type="NCBI Taxonomy" id="2698830"/>
    <lineage>
        <taxon>Bacteria</taxon>
        <taxon>Pseudomonadati</taxon>
        <taxon>Pseudomonadota</taxon>
        <taxon>Alphaproteobacteria</taxon>
        <taxon>Rhodobacterales</taxon>
        <taxon>Roseobacteraceae</taxon>
        <taxon>Sulfitobacter</taxon>
    </lineage>
</organism>
<name>A0A6P0CFU0_9RHOB</name>
<evidence type="ECO:0000259" key="1">
    <source>
        <dbReference type="Pfam" id="PF00501"/>
    </source>
</evidence>
<dbReference type="EMBL" id="JAABNT010000007">
    <property type="protein sequence ID" value="NEK23353.1"/>
    <property type="molecule type" value="Genomic_DNA"/>
</dbReference>
<dbReference type="Proteomes" id="UP000468591">
    <property type="component" value="Unassembled WGS sequence"/>
</dbReference>
<gene>
    <name evidence="3" type="ORF">GV827_13165</name>
</gene>
<evidence type="ECO:0000313" key="4">
    <source>
        <dbReference type="Proteomes" id="UP000468591"/>
    </source>
</evidence>
<dbReference type="InterPro" id="IPR025110">
    <property type="entry name" value="AMP-bd_C"/>
</dbReference>
<dbReference type="GO" id="GO:0016405">
    <property type="term" value="F:CoA-ligase activity"/>
    <property type="evidence" value="ECO:0007669"/>
    <property type="project" value="TreeGrafter"/>
</dbReference>